<protein>
    <recommendedName>
        <fullName evidence="11">Bifunctional protein FolD</fullName>
    </recommendedName>
    <domain>
        <recommendedName>
            <fullName evidence="11">Methylenetetrahydrofolate dehydrogenase</fullName>
            <ecNumber evidence="11">1.5.1.5</ecNumber>
        </recommendedName>
    </domain>
    <domain>
        <recommendedName>
            <fullName evidence="11">Methenyltetrahydrofolate cyclohydrolase</fullName>
            <ecNumber evidence="11">3.5.4.9</ecNumber>
        </recommendedName>
    </domain>
</protein>
<organism evidence="14 15">
    <name type="scientific">Flavonifractor plautii 1_3_50AFAA</name>
    <dbReference type="NCBI Taxonomy" id="742738"/>
    <lineage>
        <taxon>Bacteria</taxon>
        <taxon>Bacillati</taxon>
        <taxon>Bacillota</taxon>
        <taxon>Clostridia</taxon>
        <taxon>Eubacteriales</taxon>
        <taxon>Oscillospiraceae</taxon>
        <taxon>Flavonifractor</taxon>
    </lineage>
</organism>
<dbReference type="AlphaFoldDB" id="A0A096B958"/>
<comment type="caution">
    <text evidence="11">Lacks conserved residue(s) required for the propagation of feature annotation.</text>
</comment>
<dbReference type="GO" id="GO:0035999">
    <property type="term" value="P:tetrahydrofolate interconversion"/>
    <property type="evidence" value="ECO:0007669"/>
    <property type="project" value="UniProtKB-UniRule"/>
</dbReference>
<accession>A0A096B958</accession>
<dbReference type="InterPro" id="IPR036291">
    <property type="entry name" value="NAD(P)-bd_dom_sf"/>
</dbReference>
<dbReference type="InterPro" id="IPR000672">
    <property type="entry name" value="THF_DH/CycHdrlase"/>
</dbReference>
<evidence type="ECO:0000256" key="9">
    <source>
        <dbReference type="ARBA" id="ARBA00023167"/>
    </source>
</evidence>
<evidence type="ECO:0000256" key="3">
    <source>
        <dbReference type="ARBA" id="ARBA00022605"/>
    </source>
</evidence>
<evidence type="ECO:0000256" key="2">
    <source>
        <dbReference type="ARBA" id="ARBA00022563"/>
    </source>
</evidence>
<evidence type="ECO:0000313" key="14">
    <source>
        <dbReference type="EMBL" id="KGF55943.1"/>
    </source>
</evidence>
<feature type="domain" description="Tetrahydrofolate dehydrogenase/cyclohydrolase NAD(P)-binding" evidence="13">
    <location>
        <begin position="139"/>
        <end position="261"/>
    </location>
</feature>
<dbReference type="GO" id="GO:0005829">
    <property type="term" value="C:cytosol"/>
    <property type="evidence" value="ECO:0007669"/>
    <property type="project" value="TreeGrafter"/>
</dbReference>
<proteinExistence type="inferred from homology"/>
<dbReference type="EC" id="1.5.1.5" evidence="11"/>
<dbReference type="PANTHER" id="PTHR48099">
    <property type="entry name" value="C-1-TETRAHYDROFOLATE SYNTHASE, CYTOPLASMIC-RELATED"/>
    <property type="match status" value="1"/>
</dbReference>
<keyword evidence="10 11" id="KW-0511">Multifunctional enzyme</keyword>
<dbReference type="HOGENOM" id="CLU_034045_2_1_9"/>
<dbReference type="HAMAP" id="MF_01576">
    <property type="entry name" value="THF_DHG_CYH"/>
    <property type="match status" value="1"/>
</dbReference>
<evidence type="ECO:0000256" key="1">
    <source>
        <dbReference type="ARBA" id="ARBA00004777"/>
    </source>
</evidence>
<evidence type="ECO:0000313" key="15">
    <source>
        <dbReference type="Proteomes" id="UP000029585"/>
    </source>
</evidence>
<gene>
    <name evidence="11" type="primary">folD</name>
    <name evidence="14" type="ORF">HMPREF9460_01410</name>
</gene>
<evidence type="ECO:0000256" key="4">
    <source>
        <dbReference type="ARBA" id="ARBA00022755"/>
    </source>
</evidence>
<keyword evidence="15" id="KW-1185">Reference proteome</keyword>
<feature type="binding site" evidence="11">
    <location>
        <position position="231"/>
    </location>
    <ligand>
        <name>NADP(+)</name>
        <dbReference type="ChEBI" id="CHEBI:58349"/>
    </ligand>
</feature>
<dbReference type="GO" id="GO:0009086">
    <property type="term" value="P:methionine biosynthetic process"/>
    <property type="evidence" value="ECO:0007669"/>
    <property type="project" value="UniProtKB-KW"/>
</dbReference>
<evidence type="ECO:0000256" key="6">
    <source>
        <dbReference type="ARBA" id="ARBA00022857"/>
    </source>
</evidence>
<comment type="function">
    <text evidence="11">Catalyzes the oxidation of 5,10-methylenetetrahydrofolate to 5,10-methenyltetrahydrofolate and then the hydrolysis of 5,10-methenyltetrahydrofolate to 10-formyltetrahydrofolate.</text>
</comment>
<dbReference type="GO" id="GO:0000105">
    <property type="term" value="P:L-histidine biosynthetic process"/>
    <property type="evidence" value="ECO:0007669"/>
    <property type="project" value="UniProtKB-KW"/>
</dbReference>
<comment type="caution">
    <text evidence="14">The sequence shown here is derived from an EMBL/GenBank/DDBJ whole genome shotgun (WGS) entry which is preliminary data.</text>
</comment>
<feature type="binding site" evidence="11">
    <location>
        <begin position="165"/>
        <end position="167"/>
    </location>
    <ligand>
        <name>NADP(+)</name>
        <dbReference type="ChEBI" id="CHEBI:58349"/>
    </ligand>
</feature>
<dbReference type="Pfam" id="PF02882">
    <property type="entry name" value="THF_DHG_CYH_C"/>
    <property type="match status" value="1"/>
</dbReference>
<reference evidence="14 15" key="1">
    <citation type="submission" date="2011-08" db="EMBL/GenBank/DDBJ databases">
        <title>The Genome Sequence of Clostridium orbiscindens 1_3_50AFAA.</title>
        <authorList>
            <consortium name="The Broad Institute Genome Sequencing Platform"/>
            <person name="Earl A."/>
            <person name="Ward D."/>
            <person name="Feldgarden M."/>
            <person name="Gevers D."/>
            <person name="Daigneault M."/>
            <person name="Strauss J."/>
            <person name="Allen-Vercoe E."/>
            <person name="Young S.K."/>
            <person name="Zeng Q."/>
            <person name="Gargeya S."/>
            <person name="Fitzgerald M."/>
            <person name="Haas B."/>
            <person name="Abouelleil A."/>
            <person name="Alvarado L."/>
            <person name="Arachchi H.M."/>
            <person name="Berlin A."/>
            <person name="Brown A."/>
            <person name="Chapman S.B."/>
            <person name="Chen Z."/>
            <person name="Dunbar C."/>
            <person name="Freedman E."/>
            <person name="Gearin G."/>
            <person name="Gellesch M."/>
            <person name="Goldberg J."/>
            <person name="Griggs A."/>
            <person name="Gujja S."/>
            <person name="Heiman D."/>
            <person name="Howarth C."/>
            <person name="Larson L."/>
            <person name="Lui A."/>
            <person name="MacDonald P.J.P."/>
            <person name="Montmayeur A."/>
            <person name="Murphy C."/>
            <person name="Neiman D."/>
            <person name="Pearson M."/>
            <person name="Priest M."/>
            <person name="Roberts A."/>
            <person name="Saif S."/>
            <person name="Shea T."/>
            <person name="Shenoy N."/>
            <person name="Sisk P."/>
            <person name="Stolte C."/>
            <person name="Sykes S."/>
            <person name="Wortman J."/>
            <person name="Nusbaum C."/>
            <person name="Birren B."/>
        </authorList>
    </citation>
    <scope>NUCLEOTIDE SEQUENCE [LARGE SCALE GENOMIC DNA]</scope>
    <source>
        <strain evidence="14 15">1_3_50AFAA</strain>
    </source>
</reference>
<keyword evidence="6 11" id="KW-0521">NADP</keyword>
<evidence type="ECO:0000259" key="13">
    <source>
        <dbReference type="Pfam" id="PF02882"/>
    </source>
</evidence>
<keyword evidence="7 11" id="KW-0560">Oxidoreductase</keyword>
<dbReference type="eggNOG" id="COG0190">
    <property type="taxonomic scope" value="Bacteria"/>
</dbReference>
<dbReference type="SUPFAM" id="SSF51735">
    <property type="entry name" value="NAD(P)-binding Rossmann-fold domains"/>
    <property type="match status" value="1"/>
</dbReference>
<evidence type="ECO:0000256" key="8">
    <source>
        <dbReference type="ARBA" id="ARBA00023102"/>
    </source>
</evidence>
<comment type="catalytic activity">
    <reaction evidence="11">
        <text>(6R)-5,10-methylene-5,6,7,8-tetrahydrofolate + NADP(+) = (6R)-5,10-methenyltetrahydrofolate + NADPH</text>
        <dbReference type="Rhea" id="RHEA:22812"/>
        <dbReference type="ChEBI" id="CHEBI:15636"/>
        <dbReference type="ChEBI" id="CHEBI:57455"/>
        <dbReference type="ChEBI" id="CHEBI:57783"/>
        <dbReference type="ChEBI" id="CHEBI:58349"/>
        <dbReference type="EC" id="1.5.1.5"/>
    </reaction>
</comment>
<dbReference type="PATRIC" id="fig|742738.3.peg.1453"/>
<dbReference type="UniPathway" id="UPA00193"/>
<comment type="catalytic activity">
    <reaction evidence="11">
        <text>(6R)-5,10-methenyltetrahydrofolate + H2O = (6R)-10-formyltetrahydrofolate + H(+)</text>
        <dbReference type="Rhea" id="RHEA:23700"/>
        <dbReference type="ChEBI" id="CHEBI:15377"/>
        <dbReference type="ChEBI" id="CHEBI:15378"/>
        <dbReference type="ChEBI" id="CHEBI:57455"/>
        <dbReference type="ChEBI" id="CHEBI:195366"/>
        <dbReference type="EC" id="3.5.4.9"/>
    </reaction>
</comment>
<evidence type="ECO:0000256" key="5">
    <source>
        <dbReference type="ARBA" id="ARBA00022801"/>
    </source>
</evidence>
<comment type="pathway">
    <text evidence="1 11">One-carbon metabolism; tetrahydrofolate interconversion.</text>
</comment>
<evidence type="ECO:0000256" key="7">
    <source>
        <dbReference type="ARBA" id="ARBA00023002"/>
    </source>
</evidence>
<dbReference type="GO" id="GO:0004488">
    <property type="term" value="F:methylenetetrahydrofolate dehydrogenase (NADP+) activity"/>
    <property type="evidence" value="ECO:0007669"/>
    <property type="project" value="UniProtKB-UniRule"/>
</dbReference>
<feature type="domain" description="Tetrahydrofolate dehydrogenase/cyclohydrolase catalytic" evidence="12">
    <location>
        <begin position="6"/>
        <end position="119"/>
    </location>
</feature>
<evidence type="ECO:0000259" key="12">
    <source>
        <dbReference type="Pfam" id="PF00763"/>
    </source>
</evidence>
<dbReference type="Gene3D" id="3.40.50.720">
    <property type="entry name" value="NAD(P)-binding Rossmann-like Domain"/>
    <property type="match status" value="1"/>
</dbReference>
<dbReference type="Proteomes" id="UP000029585">
    <property type="component" value="Unassembled WGS sequence"/>
</dbReference>
<comment type="similarity">
    <text evidence="11">Belongs to the tetrahydrofolate dehydrogenase/cyclohydrolase family.</text>
</comment>
<evidence type="ECO:0000256" key="10">
    <source>
        <dbReference type="ARBA" id="ARBA00023268"/>
    </source>
</evidence>
<dbReference type="GO" id="GO:0006164">
    <property type="term" value="P:purine nucleotide biosynthetic process"/>
    <property type="evidence" value="ECO:0007669"/>
    <property type="project" value="UniProtKB-KW"/>
</dbReference>
<evidence type="ECO:0000256" key="11">
    <source>
        <dbReference type="HAMAP-Rule" id="MF_01576"/>
    </source>
</evidence>
<dbReference type="InterPro" id="IPR046346">
    <property type="entry name" value="Aminoacid_DH-like_N_sf"/>
</dbReference>
<dbReference type="Gene3D" id="3.40.50.10860">
    <property type="entry name" value="Leucine Dehydrogenase, chain A, domain 1"/>
    <property type="match status" value="1"/>
</dbReference>
<keyword evidence="9 11" id="KW-0486">Methionine biosynthesis</keyword>
<dbReference type="PRINTS" id="PR00085">
    <property type="entry name" value="THFDHDRGNASE"/>
</dbReference>
<dbReference type="CDD" id="cd01080">
    <property type="entry name" value="NAD_bind_m-THF_DH_Cyclohyd"/>
    <property type="match status" value="1"/>
</dbReference>
<keyword evidence="2 11" id="KW-0554">One-carbon metabolism</keyword>
<dbReference type="GO" id="GO:0004477">
    <property type="term" value="F:methenyltetrahydrofolate cyclohydrolase activity"/>
    <property type="evidence" value="ECO:0007669"/>
    <property type="project" value="UniProtKB-UniRule"/>
</dbReference>
<dbReference type="InterPro" id="IPR020630">
    <property type="entry name" value="THF_DH/CycHdrlase_cat_dom"/>
</dbReference>
<keyword evidence="8 11" id="KW-0368">Histidine biosynthesis</keyword>
<keyword evidence="4 11" id="KW-0658">Purine biosynthesis</keyword>
<sequence>MAELWKGAPVAAALTERLCGQAERLRARGISPTLAIVRVGERAEDLSYERGACKRCEMIGISVKHFILPVNCTQEELLTVIRRINEDGAIHGCLLFRPLPRHLDEAAVCAALSPVKDVDGITSGSLASVFSGDGQGYPPCTAQACLELLDYYGFEPTGRRAVVVGRSLVIGRPAAMLLLNRNATVTLCHTRTADLGAECRRAELLIAAAGRAGIIGANCLSPGQVVIDVGINVDAAGHLVGDVDFAAAEAVAGAVTPVPGRRGGRDHLRAGPPRARCRRKVRGHFPVVQAAAGGAPGCTLSNRKP</sequence>
<comment type="subunit">
    <text evidence="11">Homodimer.</text>
</comment>
<dbReference type="PANTHER" id="PTHR48099:SF5">
    <property type="entry name" value="C-1-TETRAHYDROFOLATE SYNTHASE, CYTOPLASMIC"/>
    <property type="match status" value="1"/>
</dbReference>
<dbReference type="EMBL" id="ADLO01000052">
    <property type="protein sequence ID" value="KGF55943.1"/>
    <property type="molecule type" value="Genomic_DNA"/>
</dbReference>
<keyword evidence="3 11" id="KW-0028">Amino-acid biosynthesis</keyword>
<dbReference type="InterPro" id="IPR020631">
    <property type="entry name" value="THF_DH/CycHdrlase_NAD-bd_dom"/>
</dbReference>
<name>A0A096B958_FLAPL</name>
<dbReference type="EC" id="3.5.4.9" evidence="11"/>
<keyword evidence="5 11" id="KW-0378">Hydrolase</keyword>
<dbReference type="SUPFAM" id="SSF53223">
    <property type="entry name" value="Aminoacid dehydrogenase-like, N-terminal domain"/>
    <property type="match status" value="1"/>
</dbReference>
<dbReference type="Pfam" id="PF00763">
    <property type="entry name" value="THF_DHG_CYH"/>
    <property type="match status" value="1"/>
</dbReference>